<dbReference type="InterPro" id="IPR007172">
    <property type="entry name" value="DUF374"/>
</dbReference>
<gene>
    <name evidence="2" type="ORF">PYTT_0791</name>
</gene>
<dbReference type="CDD" id="cd07983">
    <property type="entry name" value="LPLAT_DUF374-like"/>
    <property type="match status" value="1"/>
</dbReference>
<accession>A0A1C7PDJ6</accession>
<evidence type="ECO:0000313" key="3">
    <source>
        <dbReference type="Proteomes" id="UP000176204"/>
    </source>
</evidence>
<proteinExistence type="predicted"/>
<dbReference type="Proteomes" id="UP000176204">
    <property type="component" value="Chromosome I"/>
</dbReference>
<keyword evidence="3" id="KW-1185">Reference proteome</keyword>
<keyword evidence="2" id="KW-0449">Lipoprotein</keyword>
<dbReference type="AlphaFoldDB" id="A0A1C7PDJ6"/>
<dbReference type="EMBL" id="LT629973">
    <property type="protein sequence ID" value="SEH79379.1"/>
    <property type="molecule type" value="Genomic_DNA"/>
</dbReference>
<sequence length="251" mass="28155">MASGETKYNPSTEKRSKWWTRCAGNLLWAAIQTLCATLRVRTCRENPSDTLGDETPCIVALWHNRTLIPCYIYRKLRIKRPMCVLTSASKDGALLETVANRYGISAIRGSSGRRGATAFIEMRKYLRNGGNLCITPDGPKGPCYRSHQGVIKLASMTGVPISPVCIDYSSYWRINRTWDRFAIPVPFAKVVMYWKSPLHVPPDLTPEQIDEYCRRLDLLLSAGAPDFAPLTTTPSCNVSKEKQSQKQSSPH</sequence>
<name>A0A1C7PDJ6_9BACT</name>
<organism evidence="2 3">
    <name type="scientific">Akkermansia glycaniphila</name>
    <dbReference type="NCBI Taxonomy" id="1679444"/>
    <lineage>
        <taxon>Bacteria</taxon>
        <taxon>Pseudomonadati</taxon>
        <taxon>Verrucomicrobiota</taxon>
        <taxon>Verrucomicrobiia</taxon>
        <taxon>Verrucomicrobiales</taxon>
        <taxon>Akkermansiaceae</taxon>
        <taxon>Akkermansia</taxon>
    </lineage>
</organism>
<feature type="domain" description="DUF374" evidence="1">
    <location>
        <begin position="79"/>
        <end position="142"/>
    </location>
</feature>
<protein>
    <submittedName>
        <fullName evidence="2">Lipoprotein uncharacterized probable cj0457c similar transferase bacteria signal cc0304</fullName>
    </submittedName>
</protein>
<dbReference type="STRING" id="1679444.PYTT_0791"/>
<keyword evidence="2" id="KW-0808">Transferase</keyword>
<dbReference type="KEGG" id="agl:PYTT_0791"/>
<evidence type="ECO:0000259" key="1">
    <source>
        <dbReference type="Pfam" id="PF04028"/>
    </source>
</evidence>
<dbReference type="GO" id="GO:0016740">
    <property type="term" value="F:transferase activity"/>
    <property type="evidence" value="ECO:0007669"/>
    <property type="project" value="UniProtKB-KW"/>
</dbReference>
<dbReference type="RefSeq" id="WP_067773664.1">
    <property type="nucleotide sequence ID" value="NZ_LIGX01000013.1"/>
</dbReference>
<evidence type="ECO:0000313" key="2">
    <source>
        <dbReference type="EMBL" id="SEH79379.1"/>
    </source>
</evidence>
<reference evidence="3" key="1">
    <citation type="submission" date="2016-09" db="EMBL/GenBank/DDBJ databases">
        <authorList>
            <person name="Koehorst J."/>
        </authorList>
    </citation>
    <scope>NUCLEOTIDE SEQUENCE [LARGE SCALE GENOMIC DNA]</scope>
</reference>
<dbReference type="Pfam" id="PF04028">
    <property type="entry name" value="DUF374"/>
    <property type="match status" value="1"/>
</dbReference>
<dbReference type="OrthoDB" id="9810508at2"/>